<organism evidence="9 10">
    <name type="scientific">Aureliella helgolandensis</name>
    <dbReference type="NCBI Taxonomy" id="2527968"/>
    <lineage>
        <taxon>Bacteria</taxon>
        <taxon>Pseudomonadati</taxon>
        <taxon>Planctomycetota</taxon>
        <taxon>Planctomycetia</taxon>
        <taxon>Pirellulales</taxon>
        <taxon>Pirellulaceae</taxon>
        <taxon>Aureliella</taxon>
    </lineage>
</organism>
<dbReference type="Pfam" id="PF01649">
    <property type="entry name" value="Ribosomal_S20p"/>
    <property type="match status" value="1"/>
</dbReference>
<dbReference type="OrthoDB" id="289707at2"/>
<sequence length="90" mass="10245">MPNTKGAKKRLRQNIVRRDRNRAKKTRMRHVLRKFREAVAAKEFDAAAELSQQGCRLLDKAAADGVIHRNQAARLKSRMSHLLLTAKQAA</sequence>
<dbReference type="GO" id="GO:0070181">
    <property type="term" value="F:small ribosomal subunit rRNA binding"/>
    <property type="evidence" value="ECO:0007669"/>
    <property type="project" value="TreeGrafter"/>
</dbReference>
<evidence type="ECO:0000256" key="3">
    <source>
        <dbReference type="ARBA" id="ARBA00022730"/>
    </source>
</evidence>
<comment type="similarity">
    <text evidence="2 8">Belongs to the bacterial ribosomal protein bS20 family.</text>
</comment>
<evidence type="ECO:0000256" key="2">
    <source>
        <dbReference type="ARBA" id="ARBA00007634"/>
    </source>
</evidence>
<dbReference type="RefSeq" id="WP_145078177.1">
    <property type="nucleotide sequence ID" value="NZ_CP036298.1"/>
</dbReference>
<dbReference type="AlphaFoldDB" id="A0A518G7C4"/>
<dbReference type="KEGG" id="ahel:Q31a_28060"/>
<dbReference type="PANTHER" id="PTHR33398:SF1">
    <property type="entry name" value="SMALL RIBOSOMAL SUBUNIT PROTEIN BS20C"/>
    <property type="match status" value="1"/>
</dbReference>
<dbReference type="Gene3D" id="1.20.58.110">
    <property type="entry name" value="Ribosomal protein S20"/>
    <property type="match status" value="1"/>
</dbReference>
<dbReference type="EMBL" id="CP036298">
    <property type="protein sequence ID" value="QDV24488.1"/>
    <property type="molecule type" value="Genomic_DNA"/>
</dbReference>
<keyword evidence="10" id="KW-1185">Reference proteome</keyword>
<evidence type="ECO:0000256" key="8">
    <source>
        <dbReference type="HAMAP-Rule" id="MF_00500"/>
    </source>
</evidence>
<evidence type="ECO:0000256" key="5">
    <source>
        <dbReference type="ARBA" id="ARBA00022980"/>
    </source>
</evidence>
<dbReference type="GO" id="GO:0003735">
    <property type="term" value="F:structural constituent of ribosome"/>
    <property type="evidence" value="ECO:0007669"/>
    <property type="project" value="InterPro"/>
</dbReference>
<evidence type="ECO:0000256" key="1">
    <source>
        <dbReference type="ARBA" id="ARBA00003134"/>
    </source>
</evidence>
<evidence type="ECO:0000313" key="9">
    <source>
        <dbReference type="EMBL" id="QDV24488.1"/>
    </source>
</evidence>
<comment type="function">
    <text evidence="1 8">Binds directly to 16S ribosomal RNA.</text>
</comment>
<keyword evidence="3 8" id="KW-0699">rRNA-binding</keyword>
<dbReference type="Proteomes" id="UP000318017">
    <property type="component" value="Chromosome"/>
</dbReference>
<dbReference type="NCBIfam" id="TIGR00029">
    <property type="entry name" value="S20"/>
    <property type="match status" value="1"/>
</dbReference>
<gene>
    <name evidence="8 9" type="primary">rpsT</name>
    <name evidence="9" type="ORF">Q31a_28060</name>
</gene>
<name>A0A518G7C4_9BACT</name>
<dbReference type="PANTHER" id="PTHR33398">
    <property type="entry name" value="30S RIBOSOMAL PROTEIN S20"/>
    <property type="match status" value="1"/>
</dbReference>
<dbReference type="InterPro" id="IPR036510">
    <property type="entry name" value="Ribosomal_bS20_sf"/>
</dbReference>
<reference evidence="9 10" key="1">
    <citation type="submission" date="2019-02" db="EMBL/GenBank/DDBJ databases">
        <title>Deep-cultivation of Planctomycetes and their phenomic and genomic characterization uncovers novel biology.</title>
        <authorList>
            <person name="Wiegand S."/>
            <person name="Jogler M."/>
            <person name="Boedeker C."/>
            <person name="Pinto D."/>
            <person name="Vollmers J."/>
            <person name="Rivas-Marin E."/>
            <person name="Kohn T."/>
            <person name="Peeters S.H."/>
            <person name="Heuer A."/>
            <person name="Rast P."/>
            <person name="Oberbeckmann S."/>
            <person name="Bunk B."/>
            <person name="Jeske O."/>
            <person name="Meyerdierks A."/>
            <person name="Storesund J.E."/>
            <person name="Kallscheuer N."/>
            <person name="Luecker S."/>
            <person name="Lage O.M."/>
            <person name="Pohl T."/>
            <person name="Merkel B.J."/>
            <person name="Hornburger P."/>
            <person name="Mueller R.-W."/>
            <person name="Bruemmer F."/>
            <person name="Labrenz M."/>
            <person name="Spormann A.M."/>
            <person name="Op den Camp H."/>
            <person name="Overmann J."/>
            <person name="Amann R."/>
            <person name="Jetten M.S.M."/>
            <person name="Mascher T."/>
            <person name="Medema M.H."/>
            <person name="Devos D.P."/>
            <person name="Kaster A.-K."/>
            <person name="Ovreas L."/>
            <person name="Rohde M."/>
            <person name="Galperin M.Y."/>
            <person name="Jogler C."/>
        </authorList>
    </citation>
    <scope>NUCLEOTIDE SEQUENCE [LARGE SCALE GENOMIC DNA]</scope>
    <source>
        <strain evidence="9 10">Q31a</strain>
    </source>
</reference>
<keyword evidence="5 8" id="KW-0689">Ribosomal protein</keyword>
<dbReference type="InterPro" id="IPR002583">
    <property type="entry name" value="Ribosomal_bS20"/>
</dbReference>
<accession>A0A518G7C4</accession>
<keyword evidence="4 8" id="KW-0694">RNA-binding</keyword>
<dbReference type="GO" id="GO:0015935">
    <property type="term" value="C:small ribosomal subunit"/>
    <property type="evidence" value="ECO:0007669"/>
    <property type="project" value="TreeGrafter"/>
</dbReference>
<dbReference type="GO" id="GO:0006412">
    <property type="term" value="P:translation"/>
    <property type="evidence" value="ECO:0007669"/>
    <property type="project" value="UniProtKB-UniRule"/>
</dbReference>
<evidence type="ECO:0000256" key="7">
    <source>
        <dbReference type="ARBA" id="ARBA00035136"/>
    </source>
</evidence>
<evidence type="ECO:0000256" key="6">
    <source>
        <dbReference type="ARBA" id="ARBA00023274"/>
    </source>
</evidence>
<protein>
    <recommendedName>
        <fullName evidence="7 8">Small ribosomal subunit protein bS20</fullName>
    </recommendedName>
</protein>
<dbReference type="HAMAP" id="MF_00500">
    <property type="entry name" value="Ribosomal_bS20"/>
    <property type="match status" value="1"/>
</dbReference>
<keyword evidence="6 8" id="KW-0687">Ribonucleoprotein</keyword>
<evidence type="ECO:0000256" key="4">
    <source>
        <dbReference type="ARBA" id="ARBA00022884"/>
    </source>
</evidence>
<dbReference type="SUPFAM" id="SSF46992">
    <property type="entry name" value="Ribosomal protein S20"/>
    <property type="match status" value="1"/>
</dbReference>
<dbReference type="GO" id="GO:0005829">
    <property type="term" value="C:cytosol"/>
    <property type="evidence" value="ECO:0007669"/>
    <property type="project" value="TreeGrafter"/>
</dbReference>
<evidence type="ECO:0000313" key="10">
    <source>
        <dbReference type="Proteomes" id="UP000318017"/>
    </source>
</evidence>
<proteinExistence type="inferred from homology"/>